<keyword evidence="1" id="KW-0812">Transmembrane</keyword>
<keyword evidence="1" id="KW-1133">Transmembrane helix</keyword>
<protein>
    <recommendedName>
        <fullName evidence="4">Transmembrane protein</fullName>
    </recommendedName>
</protein>
<gene>
    <name evidence="2" type="ORF">B0T24DRAFT_636872</name>
</gene>
<evidence type="ECO:0000256" key="1">
    <source>
        <dbReference type="SAM" id="Phobius"/>
    </source>
</evidence>
<accession>A0AAE0N044</accession>
<keyword evidence="3" id="KW-1185">Reference proteome</keyword>
<feature type="transmembrane region" description="Helical" evidence="1">
    <location>
        <begin position="23"/>
        <end position="45"/>
    </location>
</feature>
<name>A0AAE0N044_9PEZI</name>
<reference evidence="2" key="1">
    <citation type="journal article" date="2023" name="Mol. Phylogenet. Evol.">
        <title>Genome-scale phylogeny and comparative genomics of the fungal order Sordariales.</title>
        <authorList>
            <person name="Hensen N."/>
            <person name="Bonometti L."/>
            <person name="Westerberg I."/>
            <person name="Brannstrom I.O."/>
            <person name="Guillou S."/>
            <person name="Cros-Aarteil S."/>
            <person name="Calhoun S."/>
            <person name="Haridas S."/>
            <person name="Kuo A."/>
            <person name="Mondo S."/>
            <person name="Pangilinan J."/>
            <person name="Riley R."/>
            <person name="LaButti K."/>
            <person name="Andreopoulos B."/>
            <person name="Lipzen A."/>
            <person name="Chen C."/>
            <person name="Yan M."/>
            <person name="Daum C."/>
            <person name="Ng V."/>
            <person name="Clum A."/>
            <person name="Steindorff A."/>
            <person name="Ohm R.A."/>
            <person name="Martin F."/>
            <person name="Silar P."/>
            <person name="Natvig D.O."/>
            <person name="Lalanne C."/>
            <person name="Gautier V."/>
            <person name="Ament-Velasquez S.L."/>
            <person name="Kruys A."/>
            <person name="Hutchinson M.I."/>
            <person name="Powell A.J."/>
            <person name="Barry K."/>
            <person name="Miller A.N."/>
            <person name="Grigoriev I.V."/>
            <person name="Debuchy R."/>
            <person name="Gladieux P."/>
            <person name="Hiltunen Thoren M."/>
            <person name="Johannesson H."/>
        </authorList>
    </citation>
    <scope>NUCLEOTIDE SEQUENCE</scope>
    <source>
        <strain evidence="2">CBS 958.72</strain>
    </source>
</reference>
<evidence type="ECO:0000313" key="2">
    <source>
        <dbReference type="EMBL" id="KAK3365817.1"/>
    </source>
</evidence>
<dbReference type="Proteomes" id="UP001287356">
    <property type="component" value="Unassembled WGS sequence"/>
</dbReference>
<proteinExistence type="predicted"/>
<sequence>MAGERQTIRFSGGEEGGEGLDGVLVFLFVRWFTFSSFLITIPFSIHLLFHLPFSPDYVSLVSFLFFSLLSDNFVLELALLDVYTLHTVILTLLALLGTNVKTMCVEKTKQRREG</sequence>
<evidence type="ECO:0000313" key="3">
    <source>
        <dbReference type="Proteomes" id="UP001287356"/>
    </source>
</evidence>
<comment type="caution">
    <text evidence="2">The sequence shown here is derived from an EMBL/GenBank/DDBJ whole genome shotgun (WGS) entry which is preliminary data.</text>
</comment>
<dbReference type="AlphaFoldDB" id="A0AAE0N044"/>
<keyword evidence="1" id="KW-0472">Membrane</keyword>
<evidence type="ECO:0008006" key="4">
    <source>
        <dbReference type="Google" id="ProtNLM"/>
    </source>
</evidence>
<reference evidence="2" key="2">
    <citation type="submission" date="2023-06" db="EMBL/GenBank/DDBJ databases">
        <authorList>
            <consortium name="Lawrence Berkeley National Laboratory"/>
            <person name="Haridas S."/>
            <person name="Hensen N."/>
            <person name="Bonometti L."/>
            <person name="Westerberg I."/>
            <person name="Brannstrom I.O."/>
            <person name="Guillou S."/>
            <person name="Cros-Aarteil S."/>
            <person name="Calhoun S."/>
            <person name="Kuo A."/>
            <person name="Mondo S."/>
            <person name="Pangilinan J."/>
            <person name="Riley R."/>
            <person name="Labutti K."/>
            <person name="Andreopoulos B."/>
            <person name="Lipzen A."/>
            <person name="Chen C."/>
            <person name="Yanf M."/>
            <person name="Daum C."/>
            <person name="Ng V."/>
            <person name="Clum A."/>
            <person name="Steindorff A."/>
            <person name="Ohm R."/>
            <person name="Martin F."/>
            <person name="Silar P."/>
            <person name="Natvig D."/>
            <person name="Lalanne C."/>
            <person name="Gautier V."/>
            <person name="Ament-Velasquez S.L."/>
            <person name="Kruys A."/>
            <person name="Hutchinson M.I."/>
            <person name="Powell A.J."/>
            <person name="Barry K."/>
            <person name="Miller A.N."/>
            <person name="Grigoriev I.V."/>
            <person name="Debuchy R."/>
            <person name="Gladieux P."/>
            <person name="Thoren M.H."/>
            <person name="Johannesson H."/>
        </authorList>
    </citation>
    <scope>NUCLEOTIDE SEQUENCE</scope>
    <source>
        <strain evidence="2">CBS 958.72</strain>
    </source>
</reference>
<organism evidence="2 3">
    <name type="scientific">Lasiosphaeria ovina</name>
    <dbReference type="NCBI Taxonomy" id="92902"/>
    <lineage>
        <taxon>Eukaryota</taxon>
        <taxon>Fungi</taxon>
        <taxon>Dikarya</taxon>
        <taxon>Ascomycota</taxon>
        <taxon>Pezizomycotina</taxon>
        <taxon>Sordariomycetes</taxon>
        <taxon>Sordariomycetidae</taxon>
        <taxon>Sordariales</taxon>
        <taxon>Lasiosphaeriaceae</taxon>
        <taxon>Lasiosphaeria</taxon>
    </lineage>
</organism>
<dbReference type="EMBL" id="JAULSN010000008">
    <property type="protein sequence ID" value="KAK3365817.1"/>
    <property type="molecule type" value="Genomic_DNA"/>
</dbReference>